<feature type="signal peptide" evidence="2">
    <location>
        <begin position="1"/>
        <end position="25"/>
    </location>
</feature>
<accession>A0A512PE14</accession>
<feature type="chain" id="PRO_5039522906" description="Lipoprotein" evidence="2">
    <location>
        <begin position="26"/>
        <end position="260"/>
    </location>
</feature>
<keyword evidence="2" id="KW-0732">Signal</keyword>
<evidence type="ECO:0000313" key="4">
    <source>
        <dbReference type="Proteomes" id="UP000321798"/>
    </source>
</evidence>
<comment type="caution">
    <text evidence="3">The sequence shown here is derived from an EMBL/GenBank/DDBJ whole genome shotgun (WGS) entry which is preliminary data.</text>
</comment>
<evidence type="ECO:0000256" key="1">
    <source>
        <dbReference type="SAM" id="MobiDB-lite"/>
    </source>
</evidence>
<organism evidence="3 4">
    <name type="scientific">Cellulomonas soli</name>
    <dbReference type="NCBI Taxonomy" id="931535"/>
    <lineage>
        <taxon>Bacteria</taxon>
        <taxon>Bacillati</taxon>
        <taxon>Actinomycetota</taxon>
        <taxon>Actinomycetes</taxon>
        <taxon>Micrococcales</taxon>
        <taxon>Cellulomonadaceae</taxon>
        <taxon>Cellulomonas</taxon>
    </lineage>
</organism>
<protein>
    <recommendedName>
        <fullName evidence="5">Lipoprotein</fullName>
    </recommendedName>
</protein>
<dbReference type="EMBL" id="BKAL01000007">
    <property type="protein sequence ID" value="GEP69386.1"/>
    <property type="molecule type" value="Genomic_DNA"/>
</dbReference>
<feature type="region of interest" description="Disordered" evidence="1">
    <location>
        <begin position="239"/>
        <end position="260"/>
    </location>
</feature>
<keyword evidence="4" id="KW-1185">Reference proteome</keyword>
<gene>
    <name evidence="3" type="ORF">CSO01_21010</name>
</gene>
<dbReference type="PROSITE" id="PS51257">
    <property type="entry name" value="PROKAR_LIPOPROTEIN"/>
    <property type="match status" value="1"/>
</dbReference>
<evidence type="ECO:0008006" key="5">
    <source>
        <dbReference type="Google" id="ProtNLM"/>
    </source>
</evidence>
<evidence type="ECO:0000313" key="3">
    <source>
        <dbReference type="EMBL" id="GEP69386.1"/>
    </source>
</evidence>
<name>A0A512PE14_9CELL</name>
<reference evidence="3 4" key="1">
    <citation type="submission" date="2019-07" db="EMBL/GenBank/DDBJ databases">
        <title>Whole genome shotgun sequence of Cellulomonas soli NBRC 109434.</title>
        <authorList>
            <person name="Hosoyama A."/>
            <person name="Uohara A."/>
            <person name="Ohji S."/>
            <person name="Ichikawa N."/>
        </authorList>
    </citation>
    <scope>NUCLEOTIDE SEQUENCE [LARGE SCALE GENOMIC DNA]</scope>
    <source>
        <strain evidence="3 4">NBRC 109434</strain>
    </source>
</reference>
<evidence type="ECO:0000256" key="2">
    <source>
        <dbReference type="SAM" id="SignalP"/>
    </source>
</evidence>
<proteinExistence type="predicted"/>
<dbReference type="AlphaFoldDB" id="A0A512PE14"/>
<dbReference type="Proteomes" id="UP000321798">
    <property type="component" value="Unassembled WGS sequence"/>
</dbReference>
<sequence>MRRVVAAMTSSLLLTLAGCAAGAGAGDADGAVEARTELVDFLQKTAMSAHTTDVNDVARAAVGLQGPRLIGIDPAESPSDSSIGTLTFVVWVAAPPYTGTDLDADPDPDPVPRCVEVEFDPWGKVGEFGTDDGLTSVECPADLTEVAPPPSGEPAAAPNAEEAIRQVLEALPADDADADAIAQQITALLEEPEDGRPLAEVQVEVDGTSVGVATGGPDDCVMLVRGAAGVSYVHVSPVQLQPGESGCNPWTALDPPPPPH</sequence>